<dbReference type="InterPro" id="IPR008546">
    <property type="entry name" value="VAN3-bd-like_auxin_canal"/>
</dbReference>
<dbReference type="EMBL" id="LWDX02061366">
    <property type="protein sequence ID" value="OEL17003.1"/>
    <property type="molecule type" value="Genomic_DNA"/>
</dbReference>
<gene>
    <name evidence="4" type="ORF">BAE44_0021979</name>
</gene>
<dbReference type="STRING" id="888268.A0A1E5UVW6"/>
<accession>A0A1E5UVW6</accession>
<organism evidence="4 5">
    <name type="scientific">Dichanthelium oligosanthes</name>
    <dbReference type="NCBI Taxonomy" id="888268"/>
    <lineage>
        <taxon>Eukaryota</taxon>
        <taxon>Viridiplantae</taxon>
        <taxon>Streptophyta</taxon>
        <taxon>Embryophyta</taxon>
        <taxon>Tracheophyta</taxon>
        <taxon>Spermatophyta</taxon>
        <taxon>Magnoliopsida</taxon>
        <taxon>Liliopsida</taxon>
        <taxon>Poales</taxon>
        <taxon>Poaceae</taxon>
        <taxon>PACMAD clade</taxon>
        <taxon>Panicoideae</taxon>
        <taxon>Panicodae</taxon>
        <taxon>Paniceae</taxon>
        <taxon>Dichantheliinae</taxon>
        <taxon>Dichanthelium</taxon>
    </lineage>
</organism>
<dbReference type="OrthoDB" id="786244at2759"/>
<feature type="domain" description="VAN3-binding protein-like auxin canalisation" evidence="2">
    <location>
        <begin position="12"/>
        <end position="238"/>
    </location>
</feature>
<evidence type="ECO:0008006" key="6">
    <source>
        <dbReference type="Google" id="ProtNLM"/>
    </source>
</evidence>
<comment type="caution">
    <text evidence="4">The sequence shown here is derived from an EMBL/GenBank/DDBJ whole genome shotgun (WGS) entry which is preliminary data.</text>
</comment>
<sequence length="425" mass="45917">MEPDRGLIAYEEPPPEPTDLLSSAWCSSAIQVLQTGPKECSMALVEHPVMSLDNDRKDLLSKSNRSMVVDNSSFSTAQWKYDDLKSWIWLQKAIHPELDYDLKKKWLPRKMAPWNGISLKKWVKERKQKRKEEARLQRAEVHAAVSVAGVAAALAAIAAENAAPPVAAGMRETAVASAAALVAAQCAKVAEAAGATRDQVAAAVDAARASTDASNVITLTAAAATSLRGAATLRGRRSSGGGHSQNERGDHAGSALSQDDLDFDFNHARSRAALAKGDELFVAMPDGKWKLHTVSAASNKRGEIVLRIKKTNLVMAFSHAKESNEQHPSCLVDLFSCSDKLIELTSRLPTHAPAGVIRDVRPCAPEKASSDEGATYPVEVSTSKGKVELRADDYGVYKRWVATLSHMLVMSTAVVSARHEPPRRD</sequence>
<dbReference type="Pfam" id="PF05703">
    <property type="entry name" value="Auxin_canalis"/>
    <property type="match status" value="1"/>
</dbReference>
<feature type="domain" description="Pleckstrin-like plant" evidence="3">
    <location>
        <begin position="356"/>
        <end position="410"/>
    </location>
</feature>
<proteinExistence type="predicted"/>
<evidence type="ECO:0000259" key="2">
    <source>
        <dbReference type="Pfam" id="PF05703"/>
    </source>
</evidence>
<feature type="domain" description="Pleckstrin-like plant" evidence="3">
    <location>
        <begin position="279"/>
        <end position="323"/>
    </location>
</feature>
<dbReference type="InterPro" id="IPR013666">
    <property type="entry name" value="PH_pln"/>
</dbReference>
<dbReference type="AlphaFoldDB" id="A0A1E5UVW6"/>
<evidence type="ECO:0000259" key="3">
    <source>
        <dbReference type="Pfam" id="PF08458"/>
    </source>
</evidence>
<evidence type="ECO:0000313" key="4">
    <source>
        <dbReference type="EMBL" id="OEL17003.1"/>
    </source>
</evidence>
<dbReference type="Proteomes" id="UP000095767">
    <property type="component" value="Unassembled WGS sequence"/>
</dbReference>
<dbReference type="InterPro" id="IPR040269">
    <property type="entry name" value="VAB"/>
</dbReference>
<dbReference type="PANTHER" id="PTHR31351:SF25">
    <property type="entry name" value="AUXIN CANALIZATION PROTEIN (DUF828)"/>
    <property type="match status" value="1"/>
</dbReference>
<reference evidence="4 5" key="1">
    <citation type="submission" date="2016-09" db="EMBL/GenBank/DDBJ databases">
        <title>The draft genome of Dichanthelium oligosanthes: A C3 panicoid grass species.</title>
        <authorList>
            <person name="Studer A.J."/>
            <person name="Schnable J.C."/>
            <person name="Brutnell T.P."/>
        </authorList>
    </citation>
    <scope>NUCLEOTIDE SEQUENCE [LARGE SCALE GENOMIC DNA]</scope>
    <source>
        <strain evidence="5">cv. Kellogg 1175</strain>
        <tissue evidence="4">Leaf</tissue>
    </source>
</reference>
<protein>
    <recommendedName>
        <fullName evidence="6">VAN3-binding protein</fullName>
    </recommendedName>
</protein>
<evidence type="ECO:0000256" key="1">
    <source>
        <dbReference type="SAM" id="MobiDB-lite"/>
    </source>
</evidence>
<name>A0A1E5UVW6_9POAL</name>
<feature type="region of interest" description="Disordered" evidence="1">
    <location>
        <begin position="233"/>
        <end position="256"/>
    </location>
</feature>
<evidence type="ECO:0000313" key="5">
    <source>
        <dbReference type="Proteomes" id="UP000095767"/>
    </source>
</evidence>
<keyword evidence="5" id="KW-1185">Reference proteome</keyword>
<dbReference type="Pfam" id="PF08458">
    <property type="entry name" value="PH_2"/>
    <property type="match status" value="2"/>
</dbReference>
<dbReference type="PANTHER" id="PTHR31351">
    <property type="entry name" value="EXPRESSED PROTEIN"/>
    <property type="match status" value="1"/>
</dbReference>